<organism evidence="2">
    <name type="scientific">marine sediment metagenome</name>
    <dbReference type="NCBI Taxonomy" id="412755"/>
    <lineage>
        <taxon>unclassified sequences</taxon>
        <taxon>metagenomes</taxon>
        <taxon>ecological metagenomes</taxon>
    </lineage>
</organism>
<dbReference type="Pfam" id="PF01979">
    <property type="entry name" value="Amidohydro_1"/>
    <property type="match status" value="1"/>
</dbReference>
<dbReference type="Gene3D" id="3.20.20.140">
    <property type="entry name" value="Metal-dependent hydrolases"/>
    <property type="match status" value="1"/>
</dbReference>
<dbReference type="PANTHER" id="PTHR43135:SF3">
    <property type="entry name" value="ALPHA-D-RIBOSE 1-METHYLPHOSPHONATE 5-TRIPHOSPHATE DIPHOSPHATASE"/>
    <property type="match status" value="1"/>
</dbReference>
<dbReference type="InterPro" id="IPR011059">
    <property type="entry name" value="Metal-dep_hydrolase_composite"/>
</dbReference>
<dbReference type="Gene3D" id="2.30.40.10">
    <property type="entry name" value="Urease, subunit C, domain 1"/>
    <property type="match status" value="1"/>
</dbReference>
<protein>
    <recommendedName>
        <fullName evidence="1">Amidohydrolase-related domain-containing protein</fullName>
    </recommendedName>
</protein>
<dbReference type="SUPFAM" id="SSF51338">
    <property type="entry name" value="Composite domain of metallo-dependent hydrolases"/>
    <property type="match status" value="1"/>
</dbReference>
<reference evidence="2" key="1">
    <citation type="journal article" date="2014" name="Front. Microbiol.">
        <title>High frequency of phylogenetically diverse reductive dehalogenase-homologous genes in deep subseafloor sedimentary metagenomes.</title>
        <authorList>
            <person name="Kawai M."/>
            <person name="Futagami T."/>
            <person name="Toyoda A."/>
            <person name="Takaki Y."/>
            <person name="Nishi S."/>
            <person name="Hori S."/>
            <person name="Arai W."/>
            <person name="Tsubouchi T."/>
            <person name="Morono Y."/>
            <person name="Uchiyama I."/>
            <person name="Ito T."/>
            <person name="Fujiyama A."/>
            <person name="Inagaki F."/>
            <person name="Takami H."/>
        </authorList>
    </citation>
    <scope>NUCLEOTIDE SEQUENCE</scope>
    <source>
        <strain evidence="2">Expedition CK06-06</strain>
    </source>
</reference>
<comment type="caution">
    <text evidence="2">The sequence shown here is derived from an EMBL/GenBank/DDBJ whole genome shotgun (WGS) entry which is preliminary data.</text>
</comment>
<dbReference type="InterPro" id="IPR051781">
    <property type="entry name" value="Metallo-dep_Hydrolase"/>
</dbReference>
<feature type="non-terminal residue" evidence="2">
    <location>
        <position position="1"/>
    </location>
</feature>
<gene>
    <name evidence="2" type="ORF">S01H4_64460</name>
</gene>
<proteinExistence type="predicted"/>
<feature type="domain" description="Amidohydrolase-related" evidence="1">
    <location>
        <begin position="2"/>
        <end position="89"/>
    </location>
</feature>
<evidence type="ECO:0000259" key="1">
    <source>
        <dbReference type="Pfam" id="PF01979"/>
    </source>
</evidence>
<dbReference type="EMBL" id="BART01039095">
    <property type="protein sequence ID" value="GAH10628.1"/>
    <property type="molecule type" value="Genomic_DNA"/>
</dbReference>
<evidence type="ECO:0000313" key="2">
    <source>
        <dbReference type="EMBL" id="GAH10628.1"/>
    </source>
</evidence>
<dbReference type="PANTHER" id="PTHR43135">
    <property type="entry name" value="ALPHA-D-RIBOSE 1-METHYLPHOSPHONATE 5-TRIPHOSPHATE DIPHOSPHATASE"/>
    <property type="match status" value="1"/>
</dbReference>
<dbReference type="InterPro" id="IPR006680">
    <property type="entry name" value="Amidohydro-rel"/>
</dbReference>
<sequence>TVGTDASVPFATHYNVWKELKYFMKYTDMTAKEAIHFATKGNADNIGIGDVTGSIEVGKYADIQVVQDNPLEKIDSLGNISMVFIKGHQINNPKVKKVKKLTDFEPIEV</sequence>
<accession>X1EPR4</accession>
<name>X1EPR4_9ZZZZ</name>
<dbReference type="AlphaFoldDB" id="X1EPR4"/>
<dbReference type="GO" id="GO:0016810">
    <property type="term" value="F:hydrolase activity, acting on carbon-nitrogen (but not peptide) bonds"/>
    <property type="evidence" value="ECO:0007669"/>
    <property type="project" value="InterPro"/>
</dbReference>